<organism evidence="2 3">
    <name type="scientific">Ligilactobacillus acidipiscis DSM 15836</name>
    <dbReference type="NCBI Taxonomy" id="1423716"/>
    <lineage>
        <taxon>Bacteria</taxon>
        <taxon>Bacillati</taxon>
        <taxon>Bacillota</taxon>
        <taxon>Bacilli</taxon>
        <taxon>Lactobacillales</taxon>
        <taxon>Lactobacillaceae</taxon>
        <taxon>Ligilactobacillus</taxon>
    </lineage>
</organism>
<feature type="transmembrane region" description="Helical" evidence="1">
    <location>
        <begin position="321"/>
        <end position="344"/>
    </location>
</feature>
<feature type="transmembrane region" description="Helical" evidence="1">
    <location>
        <begin position="134"/>
        <end position="150"/>
    </location>
</feature>
<accession>A0ABR5PHU3</accession>
<name>A0ABR5PHU3_9LACO</name>
<dbReference type="EMBL" id="AZFI01000221">
    <property type="protein sequence ID" value="KRM20807.1"/>
    <property type="molecule type" value="Genomic_DNA"/>
</dbReference>
<dbReference type="InterPro" id="IPR045691">
    <property type="entry name" value="DUF6056"/>
</dbReference>
<feature type="transmembrane region" description="Helical" evidence="1">
    <location>
        <begin position="7"/>
        <end position="26"/>
    </location>
</feature>
<feature type="transmembrane region" description="Helical" evidence="1">
    <location>
        <begin position="270"/>
        <end position="286"/>
    </location>
</feature>
<dbReference type="Pfam" id="PF19528">
    <property type="entry name" value="DUF6056"/>
    <property type="match status" value="1"/>
</dbReference>
<sequence>MKFLKSSWVTISQIILFLFMFFWEYVTPLWADDLQSSHLSLRGIMDLSRHEWFSWNGRFFGQSFFRIMILSNQVVGALLNSLIFVLLITLMAKLSIGGKKTKISFLRFWLVTIATIIFIPTFGQTVLWRAGAGNYLWMTTFNLGFLYIYLKTNFFEKPMTWVKLVSFLPFLILSLIAGWSNENTAGGTLIIILVYTIIELYKKDRVNFVYWLGLIVFSIGYAFLLLAPGNANRTLQTLGPDYLQKPLLVRISHSFFDVNKAMLSSDINKILIVSIIVMLVLLVNYWKDKVLVFQGLTWTMAGLAVIYALSLSPMGQNGGRAFFGGIIYLVIGLFSMLPSKVGVYDSNSFAKSITEIAMILLIAFGFLIISNGIIDSYKSSVSIKERYTFIRKEAHREDYKSIIKVPPLRYLPQTPYSVDYPLKDLVGDVNGYPNFLYKIYLGVKGVLPQ</sequence>
<evidence type="ECO:0000256" key="1">
    <source>
        <dbReference type="SAM" id="Phobius"/>
    </source>
</evidence>
<protein>
    <submittedName>
        <fullName evidence="2">Uncharacterized protein</fullName>
    </submittedName>
</protein>
<keyword evidence="1" id="KW-0812">Transmembrane</keyword>
<feature type="transmembrane region" description="Helical" evidence="1">
    <location>
        <begin position="356"/>
        <end position="374"/>
    </location>
</feature>
<feature type="transmembrane region" description="Helical" evidence="1">
    <location>
        <begin position="162"/>
        <end position="179"/>
    </location>
</feature>
<dbReference type="Proteomes" id="UP000051217">
    <property type="component" value="Unassembled WGS sequence"/>
</dbReference>
<reference evidence="2 3" key="1">
    <citation type="journal article" date="2015" name="Genome Announc.">
        <title>Expanding the biotechnology potential of lactobacilli through comparative genomics of 213 strains and associated genera.</title>
        <authorList>
            <person name="Sun Z."/>
            <person name="Harris H.M."/>
            <person name="McCann A."/>
            <person name="Guo C."/>
            <person name="Argimon S."/>
            <person name="Zhang W."/>
            <person name="Yang X."/>
            <person name="Jeffery I.B."/>
            <person name="Cooney J.C."/>
            <person name="Kagawa T.F."/>
            <person name="Liu W."/>
            <person name="Song Y."/>
            <person name="Salvetti E."/>
            <person name="Wrobel A."/>
            <person name="Rasinkangas P."/>
            <person name="Parkhill J."/>
            <person name="Rea M.C."/>
            <person name="O'Sullivan O."/>
            <person name="Ritari J."/>
            <person name="Douillard F.P."/>
            <person name="Paul Ross R."/>
            <person name="Yang R."/>
            <person name="Briner A.E."/>
            <person name="Felis G.E."/>
            <person name="de Vos W.M."/>
            <person name="Barrangou R."/>
            <person name="Klaenhammer T.R."/>
            <person name="Caufield P.W."/>
            <person name="Cui Y."/>
            <person name="Zhang H."/>
            <person name="O'Toole P.W."/>
        </authorList>
    </citation>
    <scope>NUCLEOTIDE SEQUENCE [LARGE SCALE GENOMIC DNA]</scope>
    <source>
        <strain evidence="2 3">DSM 15836</strain>
    </source>
</reference>
<feature type="transmembrane region" description="Helical" evidence="1">
    <location>
        <begin position="208"/>
        <end position="227"/>
    </location>
</feature>
<keyword evidence="3" id="KW-1185">Reference proteome</keyword>
<feature type="transmembrane region" description="Helical" evidence="1">
    <location>
        <begin position="108"/>
        <end position="128"/>
    </location>
</feature>
<evidence type="ECO:0000313" key="2">
    <source>
        <dbReference type="EMBL" id="KRM20807.1"/>
    </source>
</evidence>
<feature type="transmembrane region" description="Helical" evidence="1">
    <location>
        <begin position="292"/>
        <end position="309"/>
    </location>
</feature>
<feature type="transmembrane region" description="Helical" evidence="1">
    <location>
        <begin position="185"/>
        <end position="201"/>
    </location>
</feature>
<feature type="transmembrane region" description="Helical" evidence="1">
    <location>
        <begin position="74"/>
        <end position="96"/>
    </location>
</feature>
<proteinExistence type="predicted"/>
<gene>
    <name evidence="2" type="ORF">FC65_GL001026</name>
</gene>
<evidence type="ECO:0000313" key="3">
    <source>
        <dbReference type="Proteomes" id="UP000051217"/>
    </source>
</evidence>
<dbReference type="RefSeq" id="WP_056972572.1">
    <property type="nucleotide sequence ID" value="NZ_AZFI01000221.1"/>
</dbReference>
<keyword evidence="1" id="KW-1133">Transmembrane helix</keyword>
<comment type="caution">
    <text evidence="2">The sequence shown here is derived from an EMBL/GenBank/DDBJ whole genome shotgun (WGS) entry which is preliminary data.</text>
</comment>
<keyword evidence="1" id="KW-0472">Membrane</keyword>